<dbReference type="PANTHER" id="PTHR13318">
    <property type="entry name" value="PARTNER OF PAIRED, ISOFORM B-RELATED"/>
    <property type="match status" value="1"/>
</dbReference>
<feature type="region of interest" description="Disordered" evidence="1">
    <location>
        <begin position="441"/>
        <end position="497"/>
    </location>
</feature>
<sequence length="1305" mass="139904">MAPAQDFQIPADGADKGKAAAHETSSPDSVPSPNSVLFPSHSGEGEGLNAEGSKDKGKGRQLDSLIQGSEELRTSRVDNAVAPDFPFDLHSPFSSPSRLRQSSIISAESQQCTPGSPVTFRSGIDIQTTGPPRHAKRDSFAVASGRKASIAQSGHSRRGSSLGTPYDFFGSTSLASTAPTSIESSSPQQEKLTHPPSSPLVWRATQTSGEACRPPQASAALSASVSSSHMVHRQRSTSTQSDTATRSAPLSDQELTRTRSHDRASPPRREWSRDPVDRLPDYASRDDLPLYSEVSQAPKRERFRQVVATRAVNSRLVPSRVAARLSLFANESSTTEGTPRPTAPANDQRRIMNRSDSAPEVFGRNTPTTVRSTVARQRRVQPWTASQYISGARMGPAPAGSRPSTARSAARPSTARSTTAPSVGDGQTTFLSTLRDRASAIRSHSRSASSSLASSRRNSAFGAHAGWQPNSRRPTHGLGISSPSTPQNRSGDVTPSRLSRHAKSLFHRGDSSFRANLSEALARVRRDTSYGAHSPDVVDSSSAAGRSSPTFFSTQDTACSEPIAVTRQTLREPALLRAALRSPSPSPAVMAASSSAFSGGASIVDSFNNLLPREIRIQICKRLIESFVDDHAELLDEGKYRGSVSRSSEHIGFERGLQELIRLARVNKAFLSLVTDGQLWQRLDHAALPAFGTGGVLKMVKATGPFVQSLDLSGFPNLSSSVLVHLSRHLSASAAGINSLKHLRLSGLRRLSDKAIHHLIRRSPHLVSLDLSNLSCVSRETMELSARCCKGLKELDVSRCSGLDAAGITAWLTGPSTWSTSGFRVLKAAKLRDVDEGTMQAIGKHLPDLETLDLSYSTGLTDQCIAALVEHAGPSEPSPSDGEIRLYVELTARQAGIRVTEWTPDGFYRAVFPNLKHLNLSYTGITDRTCSSLAFGALPSLETLQLAGNQNIKDDGLISLIDCSPRLRKLDLEGLVLVTNDTALALIPGDNLSLPGAELTHLILSQQTVVDSPTLLALVKGCPKLYHLELDDTRANDAIAFQCFSLIRQRAAAARSQSVNGIRYKSDAPQAYLSVIDCRRLTRQACNAMLASGRIRPRVGHRSPSFNQFEYGDPDLASPPLTTSLGLSEQTRNMLADECNPERVCVKSFWYWQALDRKEREAKKTRAKKVKVASANGGSANRMAASALSTLGLTRRGGSSNDSSPSRVAAPSSRTIASHATDSSTTAAESVATTSNGAANTSSAIISAAPSSSQSSRWTRLAHSLFVLSDLEDDEGGVGRRTSILPHVVNDDDDDVGGRNVCVVM</sequence>
<feature type="compositionally biased region" description="Polar residues" evidence="1">
    <location>
        <begin position="236"/>
        <end position="250"/>
    </location>
</feature>
<feature type="compositionally biased region" description="Polar residues" evidence="1">
    <location>
        <begin position="539"/>
        <end position="555"/>
    </location>
</feature>
<dbReference type="GO" id="GO:0031146">
    <property type="term" value="P:SCF-dependent proteasomal ubiquitin-dependent protein catabolic process"/>
    <property type="evidence" value="ECO:0007669"/>
    <property type="project" value="TreeGrafter"/>
</dbReference>
<feature type="region of interest" description="Disordered" evidence="1">
    <location>
        <begin position="531"/>
        <end position="555"/>
    </location>
</feature>
<dbReference type="STRING" id="1569628.A0A316UT53"/>
<evidence type="ECO:0000313" key="3">
    <source>
        <dbReference type="Proteomes" id="UP000245884"/>
    </source>
</evidence>
<feature type="region of interest" description="Disordered" evidence="1">
    <location>
        <begin position="331"/>
        <end position="428"/>
    </location>
</feature>
<feature type="compositionally biased region" description="Low complexity" evidence="1">
    <location>
        <begin position="395"/>
        <end position="422"/>
    </location>
</feature>
<feature type="region of interest" description="Disordered" evidence="1">
    <location>
        <begin position="177"/>
        <end position="284"/>
    </location>
</feature>
<feature type="compositionally biased region" description="Low complexity" evidence="1">
    <location>
        <begin position="441"/>
        <end position="460"/>
    </location>
</feature>
<dbReference type="InterPro" id="IPR001611">
    <property type="entry name" value="Leu-rich_rpt"/>
</dbReference>
<dbReference type="Pfam" id="PF13516">
    <property type="entry name" value="LRR_6"/>
    <property type="match status" value="2"/>
</dbReference>
<dbReference type="RefSeq" id="XP_025363072.1">
    <property type="nucleotide sequence ID" value="XM_025503516.1"/>
</dbReference>
<reference evidence="2 3" key="1">
    <citation type="journal article" date="2018" name="Mol. Biol. Evol.">
        <title>Broad Genomic Sampling Reveals a Smut Pathogenic Ancestry of the Fungal Clade Ustilaginomycotina.</title>
        <authorList>
            <person name="Kijpornyongpan T."/>
            <person name="Mondo S.J."/>
            <person name="Barry K."/>
            <person name="Sandor L."/>
            <person name="Lee J."/>
            <person name="Lipzen A."/>
            <person name="Pangilinan J."/>
            <person name="LaButti K."/>
            <person name="Hainaut M."/>
            <person name="Henrissat B."/>
            <person name="Grigoriev I.V."/>
            <person name="Spatafora J.W."/>
            <person name="Aime M.C."/>
        </authorList>
    </citation>
    <scope>NUCLEOTIDE SEQUENCE [LARGE SCALE GENOMIC DNA]</scope>
    <source>
        <strain evidence="2 3">MCA 5214</strain>
    </source>
</reference>
<feature type="compositionally biased region" description="Basic and acidic residues" evidence="1">
    <location>
        <begin position="254"/>
        <end position="284"/>
    </location>
</feature>
<dbReference type="PANTHER" id="PTHR13318:SF190">
    <property type="entry name" value="PARTNER OF PAIRED, ISOFORM B"/>
    <property type="match status" value="1"/>
</dbReference>
<dbReference type="InterPro" id="IPR006553">
    <property type="entry name" value="Leu-rich_rpt_Cys-con_subtyp"/>
</dbReference>
<name>A0A316UT53_9BASI</name>
<dbReference type="Gene3D" id="3.80.10.10">
    <property type="entry name" value="Ribonuclease Inhibitor"/>
    <property type="match status" value="2"/>
</dbReference>
<dbReference type="SUPFAM" id="SSF52047">
    <property type="entry name" value="RNI-like"/>
    <property type="match status" value="1"/>
</dbReference>
<feature type="compositionally biased region" description="Low complexity" evidence="1">
    <location>
        <begin position="1203"/>
        <end position="1236"/>
    </location>
</feature>
<gene>
    <name evidence="2" type="ORF">BDZ90DRAFT_148671</name>
</gene>
<proteinExistence type="predicted"/>
<dbReference type="Proteomes" id="UP000245884">
    <property type="component" value="Unassembled WGS sequence"/>
</dbReference>
<feature type="compositionally biased region" description="Low complexity" evidence="1">
    <location>
        <begin position="26"/>
        <end position="36"/>
    </location>
</feature>
<dbReference type="InterPro" id="IPR032675">
    <property type="entry name" value="LRR_dom_sf"/>
</dbReference>
<feature type="compositionally biased region" description="Polar residues" evidence="1">
    <location>
        <begin position="177"/>
        <end position="190"/>
    </location>
</feature>
<organism evidence="2 3">
    <name type="scientific">Jaminaea rosea</name>
    <dbReference type="NCBI Taxonomy" id="1569628"/>
    <lineage>
        <taxon>Eukaryota</taxon>
        <taxon>Fungi</taxon>
        <taxon>Dikarya</taxon>
        <taxon>Basidiomycota</taxon>
        <taxon>Ustilaginomycotina</taxon>
        <taxon>Exobasidiomycetes</taxon>
        <taxon>Microstromatales</taxon>
        <taxon>Microstromatales incertae sedis</taxon>
        <taxon>Jaminaea</taxon>
    </lineage>
</organism>
<feature type="compositionally biased region" description="Polar residues" evidence="1">
    <location>
        <begin position="150"/>
        <end position="163"/>
    </location>
</feature>
<protein>
    <submittedName>
        <fullName evidence="2">RNI-like protein</fullName>
    </submittedName>
</protein>
<feature type="region of interest" description="Disordered" evidence="1">
    <location>
        <begin position="1"/>
        <end position="164"/>
    </location>
</feature>
<evidence type="ECO:0000313" key="2">
    <source>
        <dbReference type="EMBL" id="PWN28460.1"/>
    </source>
</evidence>
<keyword evidence="3" id="KW-1185">Reference proteome</keyword>
<feature type="compositionally biased region" description="Basic and acidic residues" evidence="1">
    <location>
        <begin position="52"/>
        <end position="61"/>
    </location>
</feature>
<feature type="compositionally biased region" description="Polar residues" evidence="1">
    <location>
        <begin position="1192"/>
        <end position="1202"/>
    </location>
</feature>
<dbReference type="GO" id="GO:0019005">
    <property type="term" value="C:SCF ubiquitin ligase complex"/>
    <property type="evidence" value="ECO:0007669"/>
    <property type="project" value="TreeGrafter"/>
</dbReference>
<dbReference type="EMBL" id="KZ819665">
    <property type="protein sequence ID" value="PWN28460.1"/>
    <property type="molecule type" value="Genomic_DNA"/>
</dbReference>
<dbReference type="SMART" id="SM00367">
    <property type="entry name" value="LRR_CC"/>
    <property type="match status" value="8"/>
</dbReference>
<feature type="compositionally biased region" description="Polar residues" evidence="1">
    <location>
        <begin position="365"/>
        <end position="375"/>
    </location>
</feature>
<accession>A0A316UT53</accession>
<feature type="compositionally biased region" description="Low complexity" evidence="1">
    <location>
        <begin position="217"/>
        <end position="228"/>
    </location>
</feature>
<feature type="region of interest" description="Disordered" evidence="1">
    <location>
        <begin position="1192"/>
        <end position="1236"/>
    </location>
</feature>
<dbReference type="GeneID" id="37025339"/>
<dbReference type="OrthoDB" id="550575at2759"/>
<feature type="compositionally biased region" description="Polar residues" evidence="1">
    <location>
        <begin position="92"/>
        <end position="116"/>
    </location>
</feature>
<evidence type="ECO:0000256" key="1">
    <source>
        <dbReference type="SAM" id="MobiDB-lite"/>
    </source>
</evidence>
<feature type="compositionally biased region" description="Polar residues" evidence="1">
    <location>
        <begin position="481"/>
        <end position="497"/>
    </location>
</feature>